<reference evidence="3" key="2">
    <citation type="submission" date="2025-05" db="UniProtKB">
        <authorList>
            <consortium name="EnsemblMetazoa"/>
        </authorList>
    </citation>
    <scope>IDENTIFICATION</scope>
    <source>
        <strain evidence="3">Foshan</strain>
    </source>
</reference>
<feature type="region of interest" description="Disordered" evidence="1">
    <location>
        <begin position="40"/>
        <end position="131"/>
    </location>
</feature>
<dbReference type="GeneID" id="134284721"/>
<evidence type="ECO:0000313" key="3">
    <source>
        <dbReference type="EnsemblMetazoa" id="AALFPA23_012143.P17329"/>
    </source>
</evidence>
<evidence type="ECO:0000256" key="1">
    <source>
        <dbReference type="SAM" id="MobiDB-lite"/>
    </source>
</evidence>
<sequence length="131" mass="14881">MKKLTFIGYSEENKGYRFVDTDTDMVTISREAKFLELQDPKRSTQEKVAEGGSAGSEVEWYSEAGPFRAEEFGEGSECDRSEEEDYFDMDDAGADTDPLEMKEENRIASPQERPGEAQRSRRSNREVPPGH</sequence>
<protein>
    <recommendedName>
        <fullName evidence="2">Retroviral polymerase SH3-like domain-containing protein</fullName>
    </recommendedName>
</protein>
<reference evidence="4" key="1">
    <citation type="journal article" date="2015" name="Proc. Natl. Acad. Sci. U.S.A.">
        <title>Genome sequence of the Asian Tiger mosquito, Aedes albopictus, reveals insights into its biology, genetics, and evolution.</title>
        <authorList>
            <person name="Chen X.G."/>
            <person name="Jiang X."/>
            <person name="Gu J."/>
            <person name="Xu M."/>
            <person name="Wu Y."/>
            <person name="Deng Y."/>
            <person name="Zhang C."/>
            <person name="Bonizzoni M."/>
            <person name="Dermauw W."/>
            <person name="Vontas J."/>
            <person name="Armbruster P."/>
            <person name="Huang X."/>
            <person name="Yang Y."/>
            <person name="Zhang H."/>
            <person name="He W."/>
            <person name="Peng H."/>
            <person name="Liu Y."/>
            <person name="Wu K."/>
            <person name="Chen J."/>
            <person name="Lirakis M."/>
            <person name="Topalis P."/>
            <person name="Van Leeuwen T."/>
            <person name="Hall A.B."/>
            <person name="Jiang X."/>
            <person name="Thorpe C."/>
            <person name="Mueller R.L."/>
            <person name="Sun C."/>
            <person name="Waterhouse R.M."/>
            <person name="Yan G."/>
            <person name="Tu Z.J."/>
            <person name="Fang X."/>
            <person name="James A.A."/>
        </authorList>
    </citation>
    <scope>NUCLEOTIDE SEQUENCE [LARGE SCALE GENOMIC DNA]</scope>
    <source>
        <strain evidence="4">Foshan</strain>
    </source>
</reference>
<dbReference type="InterPro" id="IPR057670">
    <property type="entry name" value="SH3_retrovirus"/>
</dbReference>
<dbReference type="EnsemblMetazoa" id="AALFPA23_012143.R17329">
    <property type="protein sequence ID" value="AALFPA23_012143.P17329"/>
    <property type="gene ID" value="AALFPA23_012143"/>
</dbReference>
<dbReference type="Pfam" id="PF25597">
    <property type="entry name" value="SH3_retrovirus"/>
    <property type="match status" value="1"/>
</dbReference>
<evidence type="ECO:0000313" key="4">
    <source>
        <dbReference type="Proteomes" id="UP000069940"/>
    </source>
</evidence>
<accession>A0ABM1YTY4</accession>
<feature type="compositionally biased region" description="Basic and acidic residues" evidence="1">
    <location>
        <begin position="40"/>
        <end position="49"/>
    </location>
</feature>
<feature type="domain" description="Retroviral polymerase SH3-like" evidence="2">
    <location>
        <begin position="2"/>
        <end position="44"/>
    </location>
</feature>
<dbReference type="RefSeq" id="XP_062699875.1">
    <property type="nucleotide sequence ID" value="XM_062843891.1"/>
</dbReference>
<name>A0ABM1YTY4_AEDAL</name>
<organism evidence="3 4">
    <name type="scientific">Aedes albopictus</name>
    <name type="common">Asian tiger mosquito</name>
    <name type="synonym">Stegomyia albopicta</name>
    <dbReference type="NCBI Taxonomy" id="7160"/>
    <lineage>
        <taxon>Eukaryota</taxon>
        <taxon>Metazoa</taxon>
        <taxon>Ecdysozoa</taxon>
        <taxon>Arthropoda</taxon>
        <taxon>Hexapoda</taxon>
        <taxon>Insecta</taxon>
        <taxon>Pterygota</taxon>
        <taxon>Neoptera</taxon>
        <taxon>Endopterygota</taxon>
        <taxon>Diptera</taxon>
        <taxon>Nematocera</taxon>
        <taxon>Culicoidea</taxon>
        <taxon>Culicidae</taxon>
        <taxon>Culicinae</taxon>
        <taxon>Aedini</taxon>
        <taxon>Aedes</taxon>
        <taxon>Stegomyia</taxon>
    </lineage>
</organism>
<feature type="compositionally biased region" description="Basic and acidic residues" evidence="1">
    <location>
        <begin position="113"/>
        <end position="125"/>
    </location>
</feature>
<feature type="compositionally biased region" description="Acidic residues" evidence="1">
    <location>
        <begin position="72"/>
        <end position="98"/>
    </location>
</feature>
<evidence type="ECO:0000259" key="2">
    <source>
        <dbReference type="Pfam" id="PF25597"/>
    </source>
</evidence>
<keyword evidence="4" id="KW-1185">Reference proteome</keyword>
<dbReference type="Proteomes" id="UP000069940">
    <property type="component" value="Unassembled WGS sequence"/>
</dbReference>
<proteinExistence type="predicted"/>